<evidence type="ECO:0000256" key="1">
    <source>
        <dbReference type="SAM" id="MobiDB-lite"/>
    </source>
</evidence>
<feature type="compositionally biased region" description="Low complexity" evidence="1">
    <location>
        <begin position="104"/>
        <end position="115"/>
    </location>
</feature>
<feature type="region of interest" description="Disordered" evidence="1">
    <location>
        <begin position="83"/>
        <end position="128"/>
    </location>
</feature>
<dbReference type="Proteomes" id="UP001178461">
    <property type="component" value="Chromosome 14"/>
</dbReference>
<keyword evidence="3" id="KW-1185">Reference proteome</keyword>
<reference evidence="2" key="1">
    <citation type="submission" date="2022-12" db="EMBL/GenBank/DDBJ databases">
        <authorList>
            <person name="Alioto T."/>
            <person name="Alioto T."/>
            <person name="Gomez Garrido J."/>
        </authorList>
    </citation>
    <scope>NUCLEOTIDE SEQUENCE</scope>
</reference>
<gene>
    <name evidence="2" type="ORF">PODLI_1B011328</name>
</gene>
<proteinExistence type="predicted"/>
<evidence type="ECO:0000313" key="3">
    <source>
        <dbReference type="Proteomes" id="UP001178461"/>
    </source>
</evidence>
<dbReference type="EMBL" id="OX395139">
    <property type="protein sequence ID" value="CAI5791793.1"/>
    <property type="molecule type" value="Genomic_DNA"/>
</dbReference>
<evidence type="ECO:0000313" key="2">
    <source>
        <dbReference type="EMBL" id="CAI5791793.1"/>
    </source>
</evidence>
<accession>A0AA35L9H0</accession>
<name>A0AA35L9H0_9SAUR</name>
<protein>
    <submittedName>
        <fullName evidence="2">Uncharacterized protein</fullName>
    </submittedName>
</protein>
<sequence>MDGGRGGGNLGPAVASGGELLEEHLACAERGSPLFPYPPTTHTPSLPPPTMAAGAGQSPRLPGPPRRKSLALLNKAISSISLSSSRDSPFCPPATSTQASWGWPRGPFGVPAAGPGPSPSLHTEKEGAGSFSLHLTPERLLAPPDMPAPLLPLLHTPSLLASHLCLLARGSSASSTWLLFREGEPPSAEIRGAARPPGWSCLHLPY</sequence>
<feature type="compositionally biased region" description="Pro residues" evidence="1">
    <location>
        <begin position="35"/>
        <end position="50"/>
    </location>
</feature>
<dbReference type="AlphaFoldDB" id="A0AA35L9H0"/>
<feature type="region of interest" description="Disordered" evidence="1">
    <location>
        <begin position="30"/>
        <end position="67"/>
    </location>
</feature>
<organism evidence="2 3">
    <name type="scientific">Podarcis lilfordi</name>
    <name type="common">Lilford's wall lizard</name>
    <dbReference type="NCBI Taxonomy" id="74358"/>
    <lineage>
        <taxon>Eukaryota</taxon>
        <taxon>Metazoa</taxon>
        <taxon>Chordata</taxon>
        <taxon>Craniata</taxon>
        <taxon>Vertebrata</taxon>
        <taxon>Euteleostomi</taxon>
        <taxon>Lepidosauria</taxon>
        <taxon>Squamata</taxon>
        <taxon>Bifurcata</taxon>
        <taxon>Unidentata</taxon>
        <taxon>Episquamata</taxon>
        <taxon>Laterata</taxon>
        <taxon>Lacertibaenia</taxon>
        <taxon>Lacertidae</taxon>
        <taxon>Podarcis</taxon>
    </lineage>
</organism>